<dbReference type="InterPro" id="IPR050639">
    <property type="entry name" value="SSR_resolvase"/>
</dbReference>
<feature type="domain" description="Resolvase/invertase-type recombinase catalytic" evidence="7">
    <location>
        <begin position="2"/>
        <end position="147"/>
    </location>
</feature>
<evidence type="ECO:0000256" key="1">
    <source>
        <dbReference type="ARBA" id="ARBA00022908"/>
    </source>
</evidence>
<dbReference type="Gene3D" id="3.90.1750.20">
    <property type="entry name" value="Putative Large Serine Recombinase, Chain B, Domain 2"/>
    <property type="match status" value="1"/>
</dbReference>
<dbReference type="InterPro" id="IPR036162">
    <property type="entry name" value="Resolvase-like_N_sf"/>
</dbReference>
<dbReference type="InterPro" id="IPR006119">
    <property type="entry name" value="Resolv_N"/>
</dbReference>
<gene>
    <name evidence="9" type="ORF">A3H78_00735</name>
</gene>
<dbReference type="GO" id="GO:0003677">
    <property type="term" value="F:DNA binding"/>
    <property type="evidence" value="ECO:0007669"/>
    <property type="project" value="UniProtKB-KW"/>
</dbReference>
<organism evidence="9 10">
    <name type="scientific">Candidatus Roizmanbacteria bacterium RIFCSPLOWO2_02_FULL_36_11</name>
    <dbReference type="NCBI Taxonomy" id="1802071"/>
    <lineage>
        <taxon>Bacteria</taxon>
        <taxon>Candidatus Roizmaniibacteriota</taxon>
    </lineage>
</organism>
<evidence type="ECO:0000259" key="7">
    <source>
        <dbReference type="PROSITE" id="PS51736"/>
    </source>
</evidence>
<dbReference type="SMART" id="SM00857">
    <property type="entry name" value="Resolvase"/>
    <property type="match status" value="1"/>
</dbReference>
<evidence type="ECO:0000259" key="8">
    <source>
        <dbReference type="PROSITE" id="PS51737"/>
    </source>
</evidence>
<evidence type="ECO:0000256" key="3">
    <source>
        <dbReference type="ARBA" id="ARBA00023172"/>
    </source>
</evidence>
<dbReference type="PROSITE" id="PS51736">
    <property type="entry name" value="RECOMBINASES_3"/>
    <property type="match status" value="1"/>
</dbReference>
<dbReference type="Proteomes" id="UP000177418">
    <property type="component" value="Unassembled WGS sequence"/>
</dbReference>
<name>A0A1F7JHB7_9BACT</name>
<evidence type="ECO:0000313" key="10">
    <source>
        <dbReference type="Proteomes" id="UP000177418"/>
    </source>
</evidence>
<dbReference type="AlphaFoldDB" id="A0A1F7JHB7"/>
<dbReference type="InterPro" id="IPR006118">
    <property type="entry name" value="Recombinase_CS"/>
</dbReference>
<dbReference type="EMBL" id="MGAV01000012">
    <property type="protein sequence ID" value="OGK54986.1"/>
    <property type="molecule type" value="Genomic_DNA"/>
</dbReference>
<dbReference type="PROSITE" id="PS00397">
    <property type="entry name" value="RECOMBINASES_1"/>
    <property type="match status" value="1"/>
</dbReference>
<dbReference type="SUPFAM" id="SSF53041">
    <property type="entry name" value="Resolvase-like"/>
    <property type="match status" value="1"/>
</dbReference>
<keyword evidence="2" id="KW-0238">DNA-binding</keyword>
<dbReference type="GO" id="GO:0000150">
    <property type="term" value="F:DNA strand exchange activity"/>
    <property type="evidence" value="ECO:0007669"/>
    <property type="project" value="InterPro"/>
</dbReference>
<feature type="active site" description="O-(5'-phospho-DNA)-serine intermediate" evidence="4 5">
    <location>
        <position position="10"/>
    </location>
</feature>
<comment type="caution">
    <text evidence="9">The sequence shown here is derived from an EMBL/GenBank/DDBJ whole genome shotgun (WGS) entry which is preliminary data.</text>
</comment>
<dbReference type="Pfam" id="PF00239">
    <property type="entry name" value="Resolvase"/>
    <property type="match status" value="1"/>
</dbReference>
<dbReference type="PROSITE" id="PS51737">
    <property type="entry name" value="RECOMBINASE_DNA_BIND"/>
    <property type="match status" value="1"/>
</dbReference>
<dbReference type="Gene3D" id="3.40.50.1390">
    <property type="entry name" value="Resolvase, N-terminal catalytic domain"/>
    <property type="match status" value="1"/>
</dbReference>
<keyword evidence="6" id="KW-0175">Coiled coil</keyword>
<protein>
    <recommendedName>
        <fullName evidence="11">Recombinase family protein</fullName>
    </recommendedName>
</protein>
<dbReference type="GO" id="GO:0015074">
    <property type="term" value="P:DNA integration"/>
    <property type="evidence" value="ECO:0007669"/>
    <property type="project" value="UniProtKB-KW"/>
</dbReference>
<dbReference type="PANTHER" id="PTHR30461:SF23">
    <property type="entry name" value="DNA RECOMBINASE-RELATED"/>
    <property type="match status" value="1"/>
</dbReference>
<evidence type="ECO:0000256" key="6">
    <source>
        <dbReference type="SAM" id="Coils"/>
    </source>
</evidence>
<dbReference type="PANTHER" id="PTHR30461">
    <property type="entry name" value="DNA-INVERTASE FROM LAMBDOID PROPHAGE"/>
    <property type="match status" value="1"/>
</dbReference>
<proteinExistence type="predicted"/>
<accession>A0A1F7JHB7</accession>
<feature type="domain" description="Recombinase" evidence="8">
    <location>
        <begin position="155"/>
        <end position="297"/>
    </location>
</feature>
<sequence>MLIATYARVSTKRQEDEETIETQIMAVNDWASKNGHTIVKEYRDEGWSGTILARPHLDELRLDARKKLWEAVLIYDPDRLARKYSYQELVTDELSELGIQVLYVTTPPAKDDSDKLLYGVKGLFAEYERARISERFRLGKLRKARDGNVVTSQAPYGYDYIPKQGDTQGYYKINKKEAVVVQMIFEWVANEGLTVRKVIKRLQELDIPPRKSKRGVWNTSTLTTLFRNETYIGIAHYNRSVAVVPDNPLKQEKYKRVKKTSRRWKPEADWVQIPVTAIIQKELFDKARKQLKTNFETCVRNKKNEYLLANVIYCTCGRKRAGEGPQRGKHLYYRCTDRVYSYPLPSSCHEKGVNARIADKLTWDGIVNLMSSPELLMEQAKRWMTQKQANTSDNTESIKELKEEVEKFKKEETKYIKAYGAEIISMGQFQEAMNDLKLRRSALERTVGQIESEVKKTDIIVSPNEEQIYKFSEAAKLQLKELGFEAKRRIILKVVNTVLGQQRQLRIRGYLPIQEIQNVKFKTNGRDRRPTKRWPHYNSYLLPRSTSSRRKSEYTGLHSLLL</sequence>
<keyword evidence="1" id="KW-0229">DNA integration</keyword>
<evidence type="ECO:0000256" key="4">
    <source>
        <dbReference type="PIRSR" id="PIRSR606118-50"/>
    </source>
</evidence>
<evidence type="ECO:0000256" key="2">
    <source>
        <dbReference type="ARBA" id="ARBA00023125"/>
    </source>
</evidence>
<keyword evidence="3" id="KW-0233">DNA recombination</keyword>
<dbReference type="Pfam" id="PF07508">
    <property type="entry name" value="Recombinase"/>
    <property type="match status" value="1"/>
</dbReference>
<reference evidence="9 10" key="1">
    <citation type="journal article" date="2016" name="Nat. Commun.">
        <title>Thousands of microbial genomes shed light on interconnected biogeochemical processes in an aquifer system.</title>
        <authorList>
            <person name="Anantharaman K."/>
            <person name="Brown C.T."/>
            <person name="Hug L.A."/>
            <person name="Sharon I."/>
            <person name="Castelle C.J."/>
            <person name="Probst A.J."/>
            <person name="Thomas B.C."/>
            <person name="Singh A."/>
            <person name="Wilkins M.J."/>
            <person name="Karaoz U."/>
            <person name="Brodie E.L."/>
            <person name="Williams K.H."/>
            <person name="Hubbard S.S."/>
            <person name="Banfield J.F."/>
        </authorList>
    </citation>
    <scope>NUCLEOTIDE SEQUENCE [LARGE SCALE GENOMIC DNA]</scope>
</reference>
<evidence type="ECO:0000313" key="9">
    <source>
        <dbReference type="EMBL" id="OGK54986.1"/>
    </source>
</evidence>
<dbReference type="InterPro" id="IPR038109">
    <property type="entry name" value="DNA_bind_recomb_sf"/>
</dbReference>
<dbReference type="InterPro" id="IPR011109">
    <property type="entry name" value="DNA_bind_recombinase_dom"/>
</dbReference>
<feature type="coiled-coil region" evidence="6">
    <location>
        <begin position="391"/>
        <end position="453"/>
    </location>
</feature>
<evidence type="ECO:0000256" key="5">
    <source>
        <dbReference type="PROSITE-ProRule" id="PRU10137"/>
    </source>
</evidence>
<dbReference type="CDD" id="cd00338">
    <property type="entry name" value="Ser_Recombinase"/>
    <property type="match status" value="1"/>
</dbReference>
<evidence type="ECO:0008006" key="11">
    <source>
        <dbReference type="Google" id="ProtNLM"/>
    </source>
</evidence>